<dbReference type="HOGENOM" id="CLU_3321992_0_0_6"/>
<dbReference type="EMBL" id="GL636124">
    <property type="protein sequence ID" value="EFW11700.1"/>
    <property type="molecule type" value="Genomic_DNA"/>
</dbReference>
<reference evidence="2" key="1">
    <citation type="journal article" date="2011" name="Genome Biol. Evol.">
        <title>Massive genomic decay in Serratia symbiotica, a recently evolved symbiont of aphids.</title>
        <authorList>
            <person name="Burke G.R."/>
            <person name="Moran N.A."/>
        </authorList>
    </citation>
    <scope>NUCLEOTIDE SEQUENCE [LARGE SCALE GENOMIC DNA]</scope>
    <source>
        <strain evidence="2">Tucson</strain>
    </source>
</reference>
<evidence type="ECO:0000313" key="1">
    <source>
        <dbReference type="EMBL" id="EFW11700.1"/>
    </source>
</evidence>
<dbReference type="AlphaFoldDB" id="E9CPA9"/>
<dbReference type="InterPro" id="IPR019693">
    <property type="entry name" value="Biofilm_formation_reg_YbaJ"/>
</dbReference>
<evidence type="ECO:0000313" key="2">
    <source>
        <dbReference type="Proteomes" id="UP000013568"/>
    </source>
</evidence>
<feature type="non-terminal residue" evidence="1">
    <location>
        <position position="1"/>
    </location>
</feature>
<organism evidence="1 2">
    <name type="scientific">Serratia symbiotica str. Tucson</name>
    <dbReference type="NCBI Taxonomy" id="914128"/>
    <lineage>
        <taxon>Bacteria</taxon>
        <taxon>Pseudomonadati</taxon>
        <taxon>Pseudomonadota</taxon>
        <taxon>Gammaproteobacteria</taxon>
        <taxon>Enterobacterales</taxon>
        <taxon>Yersiniaceae</taxon>
        <taxon>Serratia</taxon>
        <taxon>Serratia symbiotica</taxon>
    </lineage>
</organism>
<gene>
    <name evidence="1" type="ORF">SSYM_2348</name>
</gene>
<name>E9CPA9_9GAMM</name>
<protein>
    <submittedName>
        <fullName evidence="1">Uncharacterized protein</fullName>
    </submittedName>
</protein>
<proteinExistence type="predicted"/>
<dbReference type="Proteomes" id="UP000013568">
    <property type="component" value="Unassembled WGS sequence"/>
</dbReference>
<dbReference type="Pfam" id="PF10757">
    <property type="entry name" value="YbaJ"/>
    <property type="match status" value="1"/>
</dbReference>
<keyword evidence="2" id="KW-1185">Reference proteome</keyword>
<accession>E9CPA9</accession>
<sequence>TYMLFSSYGINNSDLRRWQKKPKRNYSECSQERASVLQ</sequence>